<sequence length="272" mass="30078">AYPEVHDFEDAPVEKPAEKYDIEPAADRAAPEDRVEGSTLEETYERVPTQEYAAALASGEESLSVDNDFARQLAHLRASIDQIFTTGESKVLMFAGSVPGEGASMTAASFAQMLADDPRLRVAYIDADFRNEDLRPVDTVEPGTGLASVLVRRAAASDSIHTSNRLDILPSEGIHKDPYQICSEEHLAPLLRYLRSQYHFTIIDAAPVLNAPETSVLAGMVDGVVMVVHAGRTKREIVKRSVERMGKYSARVLGVVMNRQQYVIPEFIYRRL</sequence>
<gene>
    <name evidence="4" type="ORF">HKN21_15150</name>
</gene>
<protein>
    <submittedName>
        <fullName evidence="4">CpsD/CapB family tyrosine-protein kinase</fullName>
    </submittedName>
</protein>
<evidence type="ECO:0000313" key="5">
    <source>
        <dbReference type="Proteomes" id="UP000547674"/>
    </source>
</evidence>
<dbReference type="InterPro" id="IPR050445">
    <property type="entry name" value="Bact_polysacc_biosynth/exp"/>
</dbReference>
<dbReference type="InterPro" id="IPR027417">
    <property type="entry name" value="P-loop_NTPase"/>
</dbReference>
<keyword evidence="4" id="KW-0418">Kinase</keyword>
<evidence type="ECO:0000256" key="2">
    <source>
        <dbReference type="ARBA" id="ARBA00022840"/>
    </source>
</evidence>
<feature type="non-terminal residue" evidence="4">
    <location>
        <position position="1"/>
    </location>
</feature>
<reference evidence="4 5" key="1">
    <citation type="submission" date="2020-03" db="EMBL/GenBank/DDBJ databases">
        <title>Metabolic flexibility allows generalist bacteria to become dominant in a frequently disturbed ecosystem.</title>
        <authorList>
            <person name="Chen Y.-J."/>
            <person name="Leung P.M."/>
            <person name="Bay S.K."/>
            <person name="Hugenholtz P."/>
            <person name="Kessler A.J."/>
            <person name="Shelley G."/>
            <person name="Waite D.W."/>
            <person name="Cook P.L."/>
            <person name="Greening C."/>
        </authorList>
    </citation>
    <scope>NUCLEOTIDE SEQUENCE [LARGE SCALE GENOMIC DNA]</scope>
    <source>
        <strain evidence="4">SS_bin_28</strain>
    </source>
</reference>
<feature type="compositionally biased region" description="Basic and acidic residues" evidence="3">
    <location>
        <begin position="1"/>
        <end position="36"/>
    </location>
</feature>
<dbReference type="AlphaFoldDB" id="A0A7Y2EA83"/>
<keyword evidence="4" id="KW-0808">Transferase</keyword>
<organism evidence="4 5">
    <name type="scientific">Eiseniibacteriota bacterium</name>
    <dbReference type="NCBI Taxonomy" id="2212470"/>
    <lineage>
        <taxon>Bacteria</taxon>
        <taxon>Candidatus Eiseniibacteriota</taxon>
    </lineage>
</organism>
<dbReference type="Gene3D" id="3.40.50.300">
    <property type="entry name" value="P-loop containing nucleotide triphosphate hydrolases"/>
    <property type="match status" value="1"/>
</dbReference>
<comment type="caution">
    <text evidence="4">The sequence shown here is derived from an EMBL/GenBank/DDBJ whole genome shotgun (WGS) entry which is preliminary data.</text>
</comment>
<feature type="region of interest" description="Disordered" evidence="3">
    <location>
        <begin position="1"/>
        <end position="40"/>
    </location>
</feature>
<dbReference type="PANTHER" id="PTHR32309:SF13">
    <property type="entry name" value="FERRIC ENTEROBACTIN TRANSPORT PROTEIN FEPE"/>
    <property type="match status" value="1"/>
</dbReference>
<dbReference type="GO" id="GO:0005886">
    <property type="term" value="C:plasma membrane"/>
    <property type="evidence" value="ECO:0007669"/>
    <property type="project" value="TreeGrafter"/>
</dbReference>
<keyword evidence="1" id="KW-0547">Nucleotide-binding</keyword>
<dbReference type="InterPro" id="IPR005702">
    <property type="entry name" value="Wzc-like_C"/>
</dbReference>
<dbReference type="PANTHER" id="PTHR32309">
    <property type="entry name" value="TYROSINE-PROTEIN KINASE"/>
    <property type="match status" value="1"/>
</dbReference>
<dbReference type="SUPFAM" id="SSF52540">
    <property type="entry name" value="P-loop containing nucleoside triphosphate hydrolases"/>
    <property type="match status" value="1"/>
</dbReference>
<dbReference type="EMBL" id="JABDJR010000614">
    <property type="protein sequence ID" value="NNF08099.1"/>
    <property type="molecule type" value="Genomic_DNA"/>
</dbReference>
<dbReference type="GO" id="GO:0004713">
    <property type="term" value="F:protein tyrosine kinase activity"/>
    <property type="evidence" value="ECO:0007669"/>
    <property type="project" value="TreeGrafter"/>
</dbReference>
<evidence type="ECO:0000313" key="4">
    <source>
        <dbReference type="EMBL" id="NNF08099.1"/>
    </source>
</evidence>
<dbReference type="CDD" id="cd05387">
    <property type="entry name" value="BY-kinase"/>
    <property type="match status" value="1"/>
</dbReference>
<dbReference type="Proteomes" id="UP000547674">
    <property type="component" value="Unassembled WGS sequence"/>
</dbReference>
<keyword evidence="2" id="KW-0067">ATP-binding</keyword>
<name>A0A7Y2EA83_UNCEI</name>
<evidence type="ECO:0000256" key="3">
    <source>
        <dbReference type="SAM" id="MobiDB-lite"/>
    </source>
</evidence>
<proteinExistence type="predicted"/>
<accession>A0A7Y2EA83</accession>
<evidence type="ECO:0000256" key="1">
    <source>
        <dbReference type="ARBA" id="ARBA00022741"/>
    </source>
</evidence>